<dbReference type="PANTHER" id="PTHR48002">
    <property type="entry name" value="OLFACTORY RECEPTOR"/>
    <property type="match status" value="1"/>
</dbReference>
<dbReference type="FunFam" id="1.20.1070.10:FF:000007">
    <property type="entry name" value="Olfactory receptor"/>
    <property type="match status" value="1"/>
</dbReference>
<keyword evidence="8 10" id="KW-0675">Receptor</keyword>
<evidence type="ECO:0000256" key="10">
    <source>
        <dbReference type="RuleBase" id="RU000688"/>
    </source>
</evidence>
<keyword evidence="5 11" id="KW-1133">Transmembrane helix</keyword>
<sequence>MELNHSVNEFILFGLTQDILKEKIVFVVFLFLYLATLLANLLILMTIRYSWTLGSPMYFFLFYLSFSDSCFSTSTAPRLIIDAIAEKKVISYNECMTQIFAVHFFGCMATLVLILMAFDRYMAICKPLRYTIIMNPQVCGALVILAWVGSCIHSSAQIFLALKLPFCGPNVIDHYFCDLQPLLKLACMDTYVINLLIVFNSGAICMVSFIILLISYTFILHSLSHHSAEGRRKALSTCTSHIIVVILFFVPCIFTYTRPPITFPIDKLVAVFYTIGTPLLNPLIYTLRNAEVKNAIRKLWFNKL</sequence>
<dbReference type="InterPro" id="IPR000276">
    <property type="entry name" value="GPCR_Rhodpsn"/>
</dbReference>
<name>A0A8D2B560_SCIVU</name>
<dbReference type="PROSITE" id="PS50262">
    <property type="entry name" value="G_PROTEIN_RECEP_F1_2"/>
    <property type="match status" value="1"/>
</dbReference>
<keyword evidence="9 10" id="KW-0807">Transducer</keyword>
<keyword evidence="2 11" id="KW-0716">Sensory transduction</keyword>
<evidence type="ECO:0000256" key="7">
    <source>
        <dbReference type="ARBA" id="ARBA00023136"/>
    </source>
</evidence>
<dbReference type="OrthoDB" id="10017003at2759"/>
<evidence type="ECO:0000256" key="8">
    <source>
        <dbReference type="ARBA" id="ARBA00023170"/>
    </source>
</evidence>
<comment type="subcellular location">
    <subcellularLocation>
        <location evidence="11">Cell membrane</location>
        <topology evidence="11">Multi-pass membrane protein</topology>
    </subcellularLocation>
    <subcellularLocation>
        <location evidence="1">Membrane</location>
        <topology evidence="1">Multi-pass membrane protein</topology>
    </subcellularLocation>
</comment>
<dbReference type="SUPFAM" id="SSF81321">
    <property type="entry name" value="Family A G protein-coupled receptor-like"/>
    <property type="match status" value="1"/>
</dbReference>
<reference evidence="13" key="1">
    <citation type="submission" date="2025-08" db="UniProtKB">
        <authorList>
            <consortium name="Ensembl"/>
        </authorList>
    </citation>
    <scope>IDENTIFICATION</scope>
</reference>
<evidence type="ECO:0000256" key="2">
    <source>
        <dbReference type="ARBA" id="ARBA00022606"/>
    </source>
</evidence>
<evidence type="ECO:0000259" key="12">
    <source>
        <dbReference type="PROSITE" id="PS50262"/>
    </source>
</evidence>
<organism evidence="13 14">
    <name type="scientific">Sciurus vulgaris</name>
    <name type="common">Eurasian red squirrel</name>
    <dbReference type="NCBI Taxonomy" id="55149"/>
    <lineage>
        <taxon>Eukaryota</taxon>
        <taxon>Metazoa</taxon>
        <taxon>Chordata</taxon>
        <taxon>Craniata</taxon>
        <taxon>Vertebrata</taxon>
        <taxon>Euteleostomi</taxon>
        <taxon>Mammalia</taxon>
        <taxon>Eutheria</taxon>
        <taxon>Euarchontoglires</taxon>
        <taxon>Glires</taxon>
        <taxon>Rodentia</taxon>
        <taxon>Sciuromorpha</taxon>
        <taxon>Sciuridae</taxon>
        <taxon>Sciurinae</taxon>
        <taxon>Sciurini</taxon>
        <taxon>Sciurus</taxon>
    </lineage>
</organism>
<feature type="transmembrane region" description="Helical" evidence="11">
    <location>
        <begin position="234"/>
        <end position="256"/>
    </location>
</feature>
<comment type="similarity">
    <text evidence="10">Belongs to the G-protein coupled receptor 1 family.</text>
</comment>
<keyword evidence="3 10" id="KW-0812">Transmembrane</keyword>
<dbReference type="Pfam" id="PF13853">
    <property type="entry name" value="7tm_4"/>
    <property type="match status" value="1"/>
</dbReference>
<dbReference type="GeneTree" id="ENSGT00940000161452"/>
<evidence type="ECO:0000256" key="4">
    <source>
        <dbReference type="ARBA" id="ARBA00022725"/>
    </source>
</evidence>
<dbReference type="PROSITE" id="PS00237">
    <property type="entry name" value="G_PROTEIN_RECEP_F1_1"/>
    <property type="match status" value="1"/>
</dbReference>
<feature type="transmembrane region" description="Helical" evidence="11">
    <location>
        <begin position="57"/>
        <end position="80"/>
    </location>
</feature>
<dbReference type="CDD" id="cd15939">
    <property type="entry name" value="7tmA_OR4A-like"/>
    <property type="match status" value="1"/>
</dbReference>
<proteinExistence type="inferred from homology"/>
<dbReference type="InterPro" id="IPR000725">
    <property type="entry name" value="Olfact_rcpt"/>
</dbReference>
<feature type="domain" description="G-protein coupled receptors family 1 profile" evidence="12">
    <location>
        <begin position="39"/>
        <end position="285"/>
    </location>
</feature>
<dbReference type="GO" id="GO:0004930">
    <property type="term" value="F:G protein-coupled receptor activity"/>
    <property type="evidence" value="ECO:0007669"/>
    <property type="project" value="UniProtKB-KW"/>
</dbReference>
<dbReference type="PRINTS" id="PR00245">
    <property type="entry name" value="OLFACTORYR"/>
</dbReference>
<feature type="transmembrane region" description="Helical" evidence="11">
    <location>
        <begin position="191"/>
        <end position="214"/>
    </location>
</feature>
<feature type="transmembrane region" description="Helical" evidence="11">
    <location>
        <begin position="268"/>
        <end position="287"/>
    </location>
</feature>
<evidence type="ECO:0000313" key="14">
    <source>
        <dbReference type="Proteomes" id="UP000694564"/>
    </source>
</evidence>
<keyword evidence="14" id="KW-1185">Reference proteome</keyword>
<dbReference type="Ensembl" id="ENSSVLT00005008435.1">
    <property type="protein sequence ID" value="ENSSVLP00005007560.1"/>
    <property type="gene ID" value="ENSSVLG00005006198.1"/>
</dbReference>
<evidence type="ECO:0000313" key="13">
    <source>
        <dbReference type="Ensembl" id="ENSSVLP00005007560.1"/>
    </source>
</evidence>
<protein>
    <recommendedName>
        <fullName evidence="11">Olfactory receptor</fullName>
    </recommendedName>
</protein>
<accession>A0A8D2B560</accession>
<keyword evidence="7 11" id="KW-0472">Membrane</keyword>
<evidence type="ECO:0000256" key="5">
    <source>
        <dbReference type="ARBA" id="ARBA00022989"/>
    </source>
</evidence>
<evidence type="ECO:0000256" key="3">
    <source>
        <dbReference type="ARBA" id="ARBA00022692"/>
    </source>
</evidence>
<feature type="transmembrane region" description="Helical" evidence="11">
    <location>
        <begin position="24"/>
        <end position="45"/>
    </location>
</feature>
<keyword evidence="4 11" id="KW-0552">Olfaction</keyword>
<feature type="transmembrane region" description="Helical" evidence="11">
    <location>
        <begin position="100"/>
        <end position="118"/>
    </location>
</feature>
<evidence type="ECO:0000256" key="6">
    <source>
        <dbReference type="ARBA" id="ARBA00023040"/>
    </source>
</evidence>
<keyword evidence="11" id="KW-1003">Cell membrane</keyword>
<keyword evidence="6 10" id="KW-0297">G-protein coupled receptor</keyword>
<evidence type="ECO:0000256" key="9">
    <source>
        <dbReference type="ARBA" id="ARBA00023224"/>
    </source>
</evidence>
<feature type="transmembrane region" description="Helical" evidence="11">
    <location>
        <begin position="138"/>
        <end position="160"/>
    </location>
</feature>
<dbReference type="AlphaFoldDB" id="A0A8D2B560"/>
<evidence type="ECO:0000256" key="1">
    <source>
        <dbReference type="ARBA" id="ARBA00004141"/>
    </source>
</evidence>
<reference evidence="13" key="2">
    <citation type="submission" date="2025-09" db="UniProtKB">
        <authorList>
            <consortium name="Ensembl"/>
        </authorList>
    </citation>
    <scope>IDENTIFICATION</scope>
</reference>
<dbReference type="InterPro" id="IPR050427">
    <property type="entry name" value="Olfactory_Receptors"/>
</dbReference>
<dbReference type="Gene3D" id="1.20.1070.10">
    <property type="entry name" value="Rhodopsin 7-helix transmembrane proteins"/>
    <property type="match status" value="1"/>
</dbReference>
<dbReference type="GO" id="GO:0004984">
    <property type="term" value="F:olfactory receptor activity"/>
    <property type="evidence" value="ECO:0007669"/>
    <property type="project" value="InterPro"/>
</dbReference>
<dbReference type="PRINTS" id="PR00237">
    <property type="entry name" value="GPCRRHODOPSN"/>
</dbReference>
<dbReference type="InterPro" id="IPR017452">
    <property type="entry name" value="GPCR_Rhodpsn_7TM"/>
</dbReference>
<dbReference type="GO" id="GO:0005886">
    <property type="term" value="C:plasma membrane"/>
    <property type="evidence" value="ECO:0007669"/>
    <property type="project" value="UniProtKB-SubCell"/>
</dbReference>
<dbReference type="Proteomes" id="UP000694564">
    <property type="component" value="Chromosome 11"/>
</dbReference>
<evidence type="ECO:0000256" key="11">
    <source>
        <dbReference type="RuleBase" id="RU363047"/>
    </source>
</evidence>